<dbReference type="RefSeq" id="WP_190408478.1">
    <property type="nucleotide sequence ID" value="NZ_JACJRF010000035.1"/>
</dbReference>
<feature type="domain" description="Glycosyltransferase 2-like" evidence="2">
    <location>
        <begin position="13"/>
        <end position="167"/>
    </location>
</feature>
<gene>
    <name evidence="3" type="ORF">H6G18_18165</name>
</gene>
<proteinExistence type="predicted"/>
<accession>A0ABR8CS88</accession>
<evidence type="ECO:0000259" key="2">
    <source>
        <dbReference type="Pfam" id="PF00535"/>
    </source>
</evidence>
<keyword evidence="1" id="KW-1133">Transmembrane helix</keyword>
<dbReference type="CDD" id="cd00761">
    <property type="entry name" value="Glyco_tranf_GTA_type"/>
    <property type="match status" value="1"/>
</dbReference>
<keyword evidence="4" id="KW-1185">Reference proteome</keyword>
<comment type="caution">
    <text evidence="3">The sequence shown here is derived from an EMBL/GenBank/DDBJ whole genome shotgun (WGS) entry which is preliminary data.</text>
</comment>
<dbReference type="Proteomes" id="UP000607281">
    <property type="component" value="Unassembled WGS sequence"/>
</dbReference>
<evidence type="ECO:0000313" key="3">
    <source>
        <dbReference type="EMBL" id="MBD2346056.1"/>
    </source>
</evidence>
<dbReference type="InterPro" id="IPR050834">
    <property type="entry name" value="Glycosyltransf_2"/>
</dbReference>
<dbReference type="PANTHER" id="PTHR43685">
    <property type="entry name" value="GLYCOSYLTRANSFERASE"/>
    <property type="match status" value="1"/>
</dbReference>
<dbReference type="Pfam" id="PF00535">
    <property type="entry name" value="Glycos_transf_2"/>
    <property type="match status" value="1"/>
</dbReference>
<evidence type="ECO:0000313" key="4">
    <source>
        <dbReference type="Proteomes" id="UP000607281"/>
    </source>
</evidence>
<dbReference type="InterPro" id="IPR029044">
    <property type="entry name" value="Nucleotide-diphossugar_trans"/>
</dbReference>
<feature type="transmembrane region" description="Helical" evidence="1">
    <location>
        <begin position="274"/>
        <end position="295"/>
    </location>
</feature>
<keyword evidence="1" id="KW-0812">Transmembrane</keyword>
<evidence type="ECO:0000256" key="1">
    <source>
        <dbReference type="SAM" id="Phobius"/>
    </source>
</evidence>
<dbReference type="SUPFAM" id="SSF53448">
    <property type="entry name" value="Nucleotide-diphospho-sugar transferases"/>
    <property type="match status" value="1"/>
</dbReference>
<dbReference type="PANTHER" id="PTHR43685:SF3">
    <property type="entry name" value="SLR2126 PROTEIN"/>
    <property type="match status" value="1"/>
</dbReference>
<keyword evidence="1" id="KW-0472">Membrane</keyword>
<organism evidence="3 4">
    <name type="scientific">Anabaena subtropica FACHB-260</name>
    <dbReference type="NCBI Taxonomy" id="2692884"/>
    <lineage>
        <taxon>Bacteria</taxon>
        <taxon>Bacillati</taxon>
        <taxon>Cyanobacteriota</taxon>
        <taxon>Cyanophyceae</taxon>
        <taxon>Nostocales</taxon>
        <taxon>Nostocaceae</taxon>
        <taxon>Anabaena</taxon>
    </lineage>
</organism>
<name>A0ABR8CS88_9NOST</name>
<reference evidence="3 4" key="1">
    <citation type="journal article" date="2020" name="ISME J.">
        <title>Comparative genomics reveals insights into cyanobacterial evolution and habitat adaptation.</title>
        <authorList>
            <person name="Chen M.Y."/>
            <person name="Teng W.K."/>
            <person name="Zhao L."/>
            <person name="Hu C.X."/>
            <person name="Zhou Y.K."/>
            <person name="Han B.P."/>
            <person name="Song L.R."/>
            <person name="Shu W.S."/>
        </authorList>
    </citation>
    <scope>NUCLEOTIDE SEQUENCE [LARGE SCALE GENOMIC DNA]</scope>
    <source>
        <strain evidence="3 4">FACHB-260</strain>
    </source>
</reference>
<protein>
    <submittedName>
        <fullName evidence="3">Glycosyltransferase family 2 protein</fullName>
    </submittedName>
</protein>
<dbReference type="Gene3D" id="3.90.550.10">
    <property type="entry name" value="Spore Coat Polysaccharide Biosynthesis Protein SpsA, Chain A"/>
    <property type="match status" value="1"/>
</dbReference>
<dbReference type="NCBIfam" id="NF038302">
    <property type="entry name" value="EPS_HpsE"/>
    <property type="match status" value="1"/>
</dbReference>
<dbReference type="EMBL" id="JACJRF010000035">
    <property type="protein sequence ID" value="MBD2346056.1"/>
    <property type="molecule type" value="Genomic_DNA"/>
</dbReference>
<sequence length="326" mass="37578">MVEQSEIGSIDFSVAICTYNGADRLPAVLDCLQCQILTGIKWEVLVVDNNSNDNTKDVVMDYAQHWRQDCQLRYVFEGRQGTTYARQKAVQMAQSQDLIGFLDDDNLPSQTWVFAAYQFGQEHPQAGAYGGIIHARLDEPPPDYFDSIKIMLAILNRGNQAFQYHRSAKPRKVPIAPGCVIRQQAWQDCIPEQLLLAGRDEAGKTMLGACEDLEMMYYIQNSDWEVWHNPQMEIWHHIPSRRLERNYLLKVARTSGLSNHALRIARLQNSQRHLIFILLPFYVISDGYKALIYYLKYRQQFADDIAKACEFESRLGRFISPFIGLF</sequence>
<dbReference type="InterPro" id="IPR001173">
    <property type="entry name" value="Glyco_trans_2-like"/>
</dbReference>